<dbReference type="AlphaFoldDB" id="A0A3L6ZMG4"/>
<evidence type="ECO:0000313" key="3">
    <source>
        <dbReference type="Proteomes" id="UP000275395"/>
    </source>
</evidence>
<protein>
    <submittedName>
        <fullName evidence="2">Uncharacterized protein</fullName>
    </submittedName>
</protein>
<organism evidence="2 3">
    <name type="scientific">Mycetocola reblochoni</name>
    <dbReference type="NCBI Taxonomy" id="331618"/>
    <lineage>
        <taxon>Bacteria</taxon>
        <taxon>Bacillati</taxon>
        <taxon>Actinomycetota</taxon>
        <taxon>Actinomycetes</taxon>
        <taxon>Micrococcales</taxon>
        <taxon>Microbacteriaceae</taxon>
        <taxon>Mycetocola</taxon>
    </lineage>
</organism>
<dbReference type="RefSeq" id="WP_121657574.1">
    <property type="nucleotide sequence ID" value="NZ_RCUW01000007.1"/>
</dbReference>
<sequence length="166" mass="18345">MAISSGDELAETVGESSVESIPESKYPDVVALIPEMSDELRAKLFELVPGLLQFSLDAMKAAEETLKTTLAANAQDQSELSASFSELQAIAKGRLDRDGISEEHERFLFDYLMKLQDKRVESSRENKQFIANEAAAARRAKMFQSSLPVLEMAIMAGARIMLTRGR</sequence>
<gene>
    <name evidence="2" type="ORF">D9V30_09215</name>
</gene>
<name>A0A3L6ZMG4_9MICO</name>
<evidence type="ECO:0000256" key="1">
    <source>
        <dbReference type="SAM" id="MobiDB-lite"/>
    </source>
</evidence>
<accession>A0A3L6ZMG4</accession>
<comment type="caution">
    <text evidence="2">The sequence shown here is derived from an EMBL/GenBank/DDBJ whole genome shotgun (WGS) entry which is preliminary data.</text>
</comment>
<dbReference type="Proteomes" id="UP000275395">
    <property type="component" value="Unassembled WGS sequence"/>
</dbReference>
<dbReference type="EMBL" id="RCUW01000007">
    <property type="protein sequence ID" value="RLP68731.1"/>
    <property type="molecule type" value="Genomic_DNA"/>
</dbReference>
<proteinExistence type="predicted"/>
<evidence type="ECO:0000313" key="2">
    <source>
        <dbReference type="EMBL" id="RLP68731.1"/>
    </source>
</evidence>
<reference evidence="2 3" key="1">
    <citation type="submission" date="2018-10" db="EMBL/GenBank/DDBJ databases">
        <authorList>
            <person name="Li J."/>
        </authorList>
    </citation>
    <scope>NUCLEOTIDE SEQUENCE [LARGE SCALE GENOMIC DNA]</scope>
    <source>
        <strain evidence="2 3">JCM 30549</strain>
    </source>
</reference>
<feature type="region of interest" description="Disordered" evidence="1">
    <location>
        <begin position="1"/>
        <end position="20"/>
    </location>
</feature>